<reference evidence="1" key="1">
    <citation type="submission" date="2020-04" db="EMBL/GenBank/DDBJ databases">
        <authorList>
            <person name="Alioto T."/>
            <person name="Alioto T."/>
            <person name="Gomez Garrido J."/>
        </authorList>
    </citation>
    <scope>NUCLEOTIDE SEQUENCE</scope>
    <source>
        <strain evidence="1">A484AB</strain>
    </source>
</reference>
<dbReference type="OrthoDB" id="5979271at2759"/>
<sequence length="237" mass="27913">MGLAIVDLRGDIKDGQPSEEASEGTRAIFLSFFNSIQDQRYHKHNRDRKLYDIEVVEVDRKVKQVKIHYVGYSKQYGEWWPYGNEEKYCPFIQSEKLVIATPESLEDRKQAFHGHLFREIKKKLRSMRRQDPDICIDLNTDQDVFEAGLGNMVPGRFYRGEMVYTPRSNRLLDSSLGQKWDERILNQNSDFAYVIVGTIRYWLGQRSSIVEFKYVGGQLIKSEIENNYFVNFQFVWG</sequence>
<dbReference type="EMBL" id="CACRXK020000362">
    <property type="protein sequence ID" value="CAB3981193.1"/>
    <property type="molecule type" value="Genomic_DNA"/>
</dbReference>
<keyword evidence="2" id="KW-1185">Reference proteome</keyword>
<name>A0A6S7FV11_PARCT</name>
<protein>
    <submittedName>
        <fullName evidence="1">Uncharacterized protein</fullName>
    </submittedName>
</protein>
<dbReference type="AlphaFoldDB" id="A0A6S7FV11"/>
<proteinExistence type="predicted"/>
<accession>A0A6S7FV11</accession>
<gene>
    <name evidence="1" type="ORF">PACLA_8A086862</name>
</gene>
<evidence type="ECO:0000313" key="1">
    <source>
        <dbReference type="EMBL" id="CAB3981193.1"/>
    </source>
</evidence>
<organism evidence="1 2">
    <name type="scientific">Paramuricea clavata</name>
    <name type="common">Red gorgonian</name>
    <name type="synonym">Violescent sea-whip</name>
    <dbReference type="NCBI Taxonomy" id="317549"/>
    <lineage>
        <taxon>Eukaryota</taxon>
        <taxon>Metazoa</taxon>
        <taxon>Cnidaria</taxon>
        <taxon>Anthozoa</taxon>
        <taxon>Octocorallia</taxon>
        <taxon>Malacalcyonacea</taxon>
        <taxon>Plexauridae</taxon>
        <taxon>Paramuricea</taxon>
    </lineage>
</organism>
<dbReference type="Gene3D" id="2.30.30.140">
    <property type="match status" value="1"/>
</dbReference>
<evidence type="ECO:0000313" key="2">
    <source>
        <dbReference type="Proteomes" id="UP001152795"/>
    </source>
</evidence>
<dbReference type="Proteomes" id="UP001152795">
    <property type="component" value="Unassembled WGS sequence"/>
</dbReference>
<comment type="caution">
    <text evidence="1">The sequence shown here is derived from an EMBL/GenBank/DDBJ whole genome shotgun (WGS) entry which is preliminary data.</text>
</comment>